<proteinExistence type="predicted"/>
<evidence type="ECO:0000313" key="1">
    <source>
        <dbReference type="EMBL" id="AXK44022.1"/>
    </source>
</evidence>
<dbReference type="RefSeq" id="WP_115418335.1">
    <property type="nucleotide sequence ID" value="NZ_CP031358.1"/>
</dbReference>
<evidence type="ECO:0000313" key="2">
    <source>
        <dbReference type="Proteomes" id="UP000254508"/>
    </source>
</evidence>
<keyword evidence="2" id="KW-1185">Reference proteome</keyword>
<geneLocation type="plasmid" evidence="1 2">
    <name>unnamed</name>
</geneLocation>
<dbReference type="AlphaFoldDB" id="A0A345YJC0"/>
<reference evidence="1 2" key="1">
    <citation type="submission" date="2018-07" db="EMBL/GenBank/DDBJ databases">
        <title>Genome sequence of Erythrobacter strain YH-07, an antagonistic bacterium isolated from Yellow Sea.</title>
        <authorList>
            <person name="Tang T."/>
            <person name="Liu Q."/>
            <person name="Sun X."/>
        </authorList>
    </citation>
    <scope>NUCLEOTIDE SEQUENCE [LARGE SCALE GENOMIC DNA]</scope>
    <source>
        <strain evidence="1 2">YH-07</strain>
        <plasmid evidence="1 2">unnamed</plasmid>
    </source>
</reference>
<dbReference type="KEGG" id="err:DVR09_16340"/>
<accession>A0A345YJC0</accession>
<dbReference type="OrthoDB" id="9814185at2"/>
<dbReference type="EMBL" id="CP031358">
    <property type="protein sequence ID" value="AXK44022.1"/>
    <property type="molecule type" value="Genomic_DNA"/>
</dbReference>
<protein>
    <submittedName>
        <fullName evidence="1">Uncharacterized protein</fullName>
    </submittedName>
</protein>
<dbReference type="Proteomes" id="UP000254508">
    <property type="component" value="Plasmid unnamed"/>
</dbReference>
<gene>
    <name evidence="1" type="ORF">DVR09_16340</name>
</gene>
<organism evidence="1 2">
    <name type="scientific">Erythrobacter aureus</name>
    <dbReference type="NCBI Taxonomy" id="2182384"/>
    <lineage>
        <taxon>Bacteria</taxon>
        <taxon>Pseudomonadati</taxon>
        <taxon>Pseudomonadota</taxon>
        <taxon>Alphaproteobacteria</taxon>
        <taxon>Sphingomonadales</taxon>
        <taxon>Erythrobacteraceae</taxon>
        <taxon>Erythrobacter/Porphyrobacter group</taxon>
        <taxon>Erythrobacter</taxon>
    </lineage>
</organism>
<sequence length="106" mass="11975">MASQPKTDLTVPTLILQQLGGERFKAMTGAASFAGDEQMLSFRLKASITKNRASGMRIYLDVTDTYRLELLKIRNFEVKVIDTREGVYAEDLQRVFTEMTGLDTHL</sequence>
<name>A0A345YJC0_9SPHN</name>
<keyword evidence="1" id="KW-0614">Plasmid</keyword>